<dbReference type="AlphaFoldDB" id="A0A0B7BZV3"/>
<proteinExistence type="predicted"/>
<gene>
    <name evidence="1" type="primary">ORF217237</name>
</gene>
<accession>A0A0B7BZV3</accession>
<protein>
    <submittedName>
        <fullName evidence="1">Uncharacterized protein</fullName>
    </submittedName>
</protein>
<name>A0A0B7BZV3_9EUPU</name>
<feature type="non-terminal residue" evidence="1">
    <location>
        <position position="1"/>
    </location>
</feature>
<feature type="non-terminal residue" evidence="1">
    <location>
        <position position="67"/>
    </location>
</feature>
<dbReference type="EMBL" id="HACG01051040">
    <property type="protein sequence ID" value="CEK97911.1"/>
    <property type="molecule type" value="Transcribed_RNA"/>
</dbReference>
<reference evidence="1" key="1">
    <citation type="submission" date="2014-12" db="EMBL/GenBank/DDBJ databases">
        <title>Insight into the proteome of Arion vulgaris.</title>
        <authorList>
            <person name="Aradska J."/>
            <person name="Bulat T."/>
            <person name="Smidak R."/>
            <person name="Sarate P."/>
            <person name="Gangsoo J."/>
            <person name="Sialana F."/>
            <person name="Bilban M."/>
            <person name="Lubec G."/>
        </authorList>
    </citation>
    <scope>NUCLEOTIDE SEQUENCE</scope>
    <source>
        <tissue evidence="1">Skin</tissue>
    </source>
</reference>
<organism evidence="1">
    <name type="scientific">Arion vulgaris</name>
    <dbReference type="NCBI Taxonomy" id="1028688"/>
    <lineage>
        <taxon>Eukaryota</taxon>
        <taxon>Metazoa</taxon>
        <taxon>Spiralia</taxon>
        <taxon>Lophotrochozoa</taxon>
        <taxon>Mollusca</taxon>
        <taxon>Gastropoda</taxon>
        <taxon>Heterobranchia</taxon>
        <taxon>Euthyneura</taxon>
        <taxon>Panpulmonata</taxon>
        <taxon>Eupulmonata</taxon>
        <taxon>Stylommatophora</taxon>
        <taxon>Helicina</taxon>
        <taxon>Arionoidea</taxon>
        <taxon>Arionidae</taxon>
        <taxon>Arion</taxon>
    </lineage>
</organism>
<sequence length="67" mass="7497">GLYATSLSLQHHGALDLYFTIMKQSYYNPNRCSLCSVEEISKSKDQRSECAFAVVNMKAGEKLSVMC</sequence>
<evidence type="ECO:0000313" key="1">
    <source>
        <dbReference type="EMBL" id="CEK97911.1"/>
    </source>
</evidence>